<feature type="coiled-coil region" evidence="1">
    <location>
        <begin position="328"/>
        <end position="390"/>
    </location>
</feature>
<dbReference type="RefSeq" id="WP_308949296.1">
    <property type="nucleotide sequence ID" value="NZ_JARXHW010000011.1"/>
</dbReference>
<feature type="coiled-coil region" evidence="1">
    <location>
        <begin position="797"/>
        <end position="828"/>
    </location>
</feature>
<evidence type="ECO:0000313" key="3">
    <source>
        <dbReference type="Proteomes" id="UP001225316"/>
    </source>
</evidence>
<keyword evidence="3" id="KW-1185">Reference proteome</keyword>
<sequence length="1144" mass="131420">MNHEPQATLEFAPDRSTAGFRLHQFSVLNWGTFHGRVHSFAPDGRTSLLSGGNGAGKSTLADAVLTILIDSRKRNYNQASAGGGERKQKKERNEKDYVLGTYSEEHDQDRGYGRPKQLRKAGESVTVLLAHFYNETYQQDVTLAQVLWLTPAKKLERAYVVAKKKLTIEGDFKDLGSPSEVRQKLKERALEPLDTFTLYSQRFHEALYLSADKNPMDIFNQAVCIKDISNLTSFIREYMLDDGGVPKKLEELRNNFEELRRTYERIEREKKRLDRLNEIHRLNSMVQAQEEQVDHWTGCIEAAPLFFAETEMKFRVADAEGIERELVKTRAEETSESLKVEAQQERIQQLTIAIESSETGRRLQQIKAELTQLEQQIKPLQARYKQFIARAEKWRTGIVCQAETDFVELLTDADKDAERLAKLAKKLGKQFDQQSATLKELTLQQKQISEEIRGLQEREGNIDSKFIRLRDGIAKALKVSSKELPFVGELVQIKESEVIWTGAIERLVHGFALCVLVPGRLRKKMDAYVHRTNLRGLLVYHVVEGEARSVNPHLQPGAVATKLEIHTDAGEFDRWLSSELSYRYDHLCCEAADELFNRAKTAITLGGLTKQRGSERRKDDRHDITDRSRDVLGWDNSTKIKALQARHAEQALKHSELAESVRKLGNEKSGVDNALQAAKSLPDIASDWAAVDHFSLVLMQDELKHEQQRLESSSDEQSSLQAQVEEAKVAKLSAMERSQNARERLGGLKARQEQNEHALQVCQSIIDLANESPEQMQIMQERLPAVKKLLEIPPTSVAALQTAKSQVNSELERKRNEANRKRNDAGNTAKLEIQRFLDEVKNEEPKLHDELYTDGLAVPGYSQTLFAPFESLRLRIEGEDLPKNQKRFNRLLQTNLIEDVSSFDGLLSQHAESIKNRIQDLNLHLKEVDFDRNKRTYIQLVPERTDDDKQKRFRALRQYALENITQGENSDQERSERFKRVRHLLDELSKDEKWTQQVIDVRNWFNFRADEFYRETDVSFQCYSGASGKSGGEKNRLASTILATAIAYQYGISLNNEQQTETFRLVVVDEMFSKTDDEFSTYLLELFKQFSLQLIIVQPLDSKVHLVQKYVERYHIVTRPNVHSEIHNLNVHEYKQLMDEVEDS</sequence>
<evidence type="ECO:0000313" key="2">
    <source>
        <dbReference type="EMBL" id="MDQ8207159.1"/>
    </source>
</evidence>
<comment type="caution">
    <text evidence="2">The sequence shown here is derived from an EMBL/GenBank/DDBJ whole genome shotgun (WGS) entry which is preliminary data.</text>
</comment>
<gene>
    <name evidence="2" type="ORF">QEH52_06550</name>
</gene>
<dbReference type="EMBL" id="JARXHW010000011">
    <property type="protein sequence ID" value="MDQ8207159.1"/>
    <property type="molecule type" value="Genomic_DNA"/>
</dbReference>
<dbReference type="SUPFAM" id="SSF52540">
    <property type="entry name" value="P-loop containing nucleoside triphosphate hydrolases"/>
    <property type="match status" value="1"/>
</dbReference>
<feature type="coiled-coil region" evidence="1">
    <location>
        <begin position="249"/>
        <end position="283"/>
    </location>
</feature>
<organism evidence="2 3">
    <name type="scientific">Thalassobacterium maritimum</name>
    <dbReference type="NCBI Taxonomy" id="3041265"/>
    <lineage>
        <taxon>Bacteria</taxon>
        <taxon>Pseudomonadati</taxon>
        <taxon>Verrucomicrobiota</taxon>
        <taxon>Opitutia</taxon>
        <taxon>Puniceicoccales</taxon>
        <taxon>Coraliomargaritaceae</taxon>
        <taxon>Thalassobacterium</taxon>
    </lineage>
</organism>
<proteinExistence type="predicted"/>
<protein>
    <submittedName>
        <fullName evidence="2">SbcC/MukB-like Walker B domain-containing protein</fullName>
    </submittedName>
</protein>
<reference evidence="2 3" key="1">
    <citation type="submission" date="2023-04" db="EMBL/GenBank/DDBJ databases">
        <title>A novel bacteria isolated from coastal sediment.</title>
        <authorList>
            <person name="Liu X.-J."/>
            <person name="Du Z.-J."/>
        </authorList>
    </citation>
    <scope>NUCLEOTIDE SEQUENCE [LARGE SCALE GENOMIC DNA]</scope>
    <source>
        <strain evidence="2 3">SDUM461003</strain>
    </source>
</reference>
<dbReference type="Pfam" id="PF13555">
    <property type="entry name" value="AAA_29"/>
    <property type="match status" value="1"/>
</dbReference>
<evidence type="ECO:0000256" key="1">
    <source>
        <dbReference type="SAM" id="Coils"/>
    </source>
</evidence>
<dbReference type="Gene3D" id="3.40.50.300">
    <property type="entry name" value="P-loop containing nucleotide triphosphate hydrolases"/>
    <property type="match status" value="1"/>
</dbReference>
<keyword evidence="1" id="KW-0175">Coiled coil</keyword>
<feature type="coiled-coil region" evidence="1">
    <location>
        <begin position="696"/>
        <end position="730"/>
    </location>
</feature>
<dbReference type="InterPro" id="IPR027417">
    <property type="entry name" value="P-loop_NTPase"/>
</dbReference>
<dbReference type="Proteomes" id="UP001225316">
    <property type="component" value="Unassembled WGS sequence"/>
</dbReference>
<accession>A0ABU1AV69</accession>
<name>A0ABU1AV69_9BACT</name>
<dbReference type="Pfam" id="PF13558">
    <property type="entry name" value="SbcC_Walker_B"/>
    <property type="match status" value="1"/>
</dbReference>